<evidence type="ECO:0000313" key="1">
    <source>
        <dbReference type="EMBL" id="KOS45982.1"/>
    </source>
</evidence>
<keyword evidence="2" id="KW-1185">Reference proteome</keyword>
<comment type="caution">
    <text evidence="1">The sequence shown here is derived from an EMBL/GenBank/DDBJ whole genome shotgun (WGS) entry which is preliminary data.</text>
</comment>
<dbReference type="Proteomes" id="UP000037696">
    <property type="component" value="Unassembled WGS sequence"/>
</dbReference>
<dbReference type="AlphaFoldDB" id="A0A0M9WIC6"/>
<proteinExistence type="predicted"/>
<dbReference type="EMBL" id="LHQQ01000035">
    <property type="protein sequence ID" value="KOS45982.1"/>
    <property type="molecule type" value="Genomic_DNA"/>
</dbReference>
<accession>A0A0M9WIC6</accession>
<reference evidence="1 2" key="1">
    <citation type="submission" date="2015-08" db="EMBL/GenBank/DDBJ databases">
        <title>Genome sequencing of Penicillium nordicum.</title>
        <authorList>
            <person name="Nguyen H.D."/>
            <person name="Seifert K.A."/>
        </authorList>
    </citation>
    <scope>NUCLEOTIDE SEQUENCE [LARGE SCALE GENOMIC DNA]</scope>
    <source>
        <strain evidence="1 2">DAOMC 185683</strain>
    </source>
</reference>
<protein>
    <submittedName>
        <fullName evidence="1">Uncharacterized protein</fullName>
    </submittedName>
</protein>
<organism evidence="1 2">
    <name type="scientific">Penicillium nordicum</name>
    <dbReference type="NCBI Taxonomy" id="229535"/>
    <lineage>
        <taxon>Eukaryota</taxon>
        <taxon>Fungi</taxon>
        <taxon>Dikarya</taxon>
        <taxon>Ascomycota</taxon>
        <taxon>Pezizomycotina</taxon>
        <taxon>Eurotiomycetes</taxon>
        <taxon>Eurotiomycetidae</taxon>
        <taxon>Eurotiales</taxon>
        <taxon>Aspergillaceae</taxon>
        <taxon>Penicillium</taxon>
    </lineage>
</organism>
<gene>
    <name evidence="1" type="ORF">ACN38_g3057</name>
</gene>
<sequence>MSILLMPKPQLMVLAPRAHRHIGLGIKPFENLYLSCTGRVLSVRILLQYLATTCQPSPGFKRMQMQPASLS</sequence>
<name>A0A0M9WIC6_9EURO</name>
<evidence type="ECO:0000313" key="2">
    <source>
        <dbReference type="Proteomes" id="UP000037696"/>
    </source>
</evidence>